<reference evidence="7 8" key="1">
    <citation type="journal article" date="2016" name="Nat. Commun.">
        <title>Thousands of microbial genomes shed light on interconnected biogeochemical processes in an aquifer system.</title>
        <authorList>
            <person name="Anantharaman K."/>
            <person name="Brown C.T."/>
            <person name="Hug L.A."/>
            <person name="Sharon I."/>
            <person name="Castelle C.J."/>
            <person name="Probst A.J."/>
            <person name="Thomas B.C."/>
            <person name="Singh A."/>
            <person name="Wilkins M.J."/>
            <person name="Karaoz U."/>
            <person name="Brodie E.L."/>
            <person name="Williams K.H."/>
            <person name="Hubbard S.S."/>
            <person name="Banfield J.F."/>
        </authorList>
    </citation>
    <scope>NUCLEOTIDE SEQUENCE [LARGE SCALE GENOMIC DNA]</scope>
</reference>
<dbReference type="Pfam" id="PF02388">
    <property type="entry name" value="FemAB"/>
    <property type="match status" value="1"/>
</dbReference>
<dbReference type="InterPro" id="IPR050644">
    <property type="entry name" value="PG_Glycine_Bridge_Synth"/>
</dbReference>
<keyword evidence="5" id="KW-0012">Acyltransferase</keyword>
<dbReference type="GO" id="GO:0016755">
    <property type="term" value="F:aminoacyltransferase activity"/>
    <property type="evidence" value="ECO:0007669"/>
    <property type="project" value="InterPro"/>
</dbReference>
<gene>
    <name evidence="7" type="ORF">A3B56_02415</name>
</gene>
<evidence type="ECO:0000256" key="3">
    <source>
        <dbReference type="ARBA" id="ARBA00022960"/>
    </source>
</evidence>
<evidence type="ECO:0000256" key="1">
    <source>
        <dbReference type="ARBA" id="ARBA00009943"/>
    </source>
</evidence>
<evidence type="ECO:0000256" key="6">
    <source>
        <dbReference type="ARBA" id="ARBA00023316"/>
    </source>
</evidence>
<dbReference type="GO" id="GO:0009252">
    <property type="term" value="P:peptidoglycan biosynthetic process"/>
    <property type="evidence" value="ECO:0007669"/>
    <property type="project" value="UniProtKB-KW"/>
</dbReference>
<dbReference type="GO" id="GO:0008360">
    <property type="term" value="P:regulation of cell shape"/>
    <property type="evidence" value="ECO:0007669"/>
    <property type="project" value="UniProtKB-KW"/>
</dbReference>
<evidence type="ECO:0008006" key="9">
    <source>
        <dbReference type="Google" id="ProtNLM"/>
    </source>
</evidence>
<proteinExistence type="inferred from homology"/>
<name>A0A1F7JJ06_9BACT</name>
<evidence type="ECO:0000313" key="7">
    <source>
        <dbReference type="EMBL" id="OGK55581.1"/>
    </source>
</evidence>
<accession>A0A1F7JJ06</accession>
<keyword evidence="2" id="KW-0808">Transferase</keyword>
<dbReference type="InterPro" id="IPR003447">
    <property type="entry name" value="FEMABX"/>
</dbReference>
<dbReference type="GO" id="GO:0071555">
    <property type="term" value="P:cell wall organization"/>
    <property type="evidence" value="ECO:0007669"/>
    <property type="project" value="UniProtKB-KW"/>
</dbReference>
<keyword evidence="6" id="KW-0961">Cell wall biogenesis/degradation</keyword>
<dbReference type="PANTHER" id="PTHR36174">
    <property type="entry name" value="LIPID II:GLYCINE GLYCYLTRANSFERASE"/>
    <property type="match status" value="1"/>
</dbReference>
<dbReference type="PROSITE" id="PS51191">
    <property type="entry name" value="FEMABX"/>
    <property type="match status" value="1"/>
</dbReference>
<keyword evidence="3" id="KW-0133">Cell shape</keyword>
<keyword evidence="4" id="KW-0573">Peptidoglycan synthesis</keyword>
<evidence type="ECO:0000256" key="5">
    <source>
        <dbReference type="ARBA" id="ARBA00023315"/>
    </source>
</evidence>
<organism evidence="7 8">
    <name type="scientific">Candidatus Roizmanbacteria bacterium RIFCSPLOWO2_01_FULL_45_11</name>
    <dbReference type="NCBI Taxonomy" id="1802070"/>
    <lineage>
        <taxon>Bacteria</taxon>
        <taxon>Candidatus Roizmaniibacteriota</taxon>
    </lineage>
</organism>
<comment type="similarity">
    <text evidence="1">Belongs to the FemABX family.</text>
</comment>
<evidence type="ECO:0000313" key="8">
    <source>
        <dbReference type="Proteomes" id="UP000178486"/>
    </source>
</evidence>
<evidence type="ECO:0000256" key="4">
    <source>
        <dbReference type="ARBA" id="ARBA00022984"/>
    </source>
</evidence>
<comment type="caution">
    <text evidence="7">The sequence shown here is derived from an EMBL/GenBank/DDBJ whole genome shotgun (WGS) entry which is preliminary data.</text>
</comment>
<dbReference type="Proteomes" id="UP000178486">
    <property type="component" value="Unassembled WGS sequence"/>
</dbReference>
<dbReference type="InterPro" id="IPR016181">
    <property type="entry name" value="Acyl_CoA_acyltransferase"/>
</dbReference>
<dbReference type="AlphaFoldDB" id="A0A1F7JJ06"/>
<dbReference type="PANTHER" id="PTHR36174:SF1">
    <property type="entry name" value="LIPID II:GLYCINE GLYCYLTRANSFERASE"/>
    <property type="match status" value="1"/>
</dbReference>
<dbReference type="SUPFAM" id="SSF55729">
    <property type="entry name" value="Acyl-CoA N-acyltransferases (Nat)"/>
    <property type="match status" value="2"/>
</dbReference>
<dbReference type="Gene3D" id="3.40.630.30">
    <property type="match status" value="1"/>
</dbReference>
<sequence length="321" mass="37454">MGHMHQHILQSPAWEQFRKKTGVQVLSFTDGFRMTVHQIPYSLYTVGYLPKSPLPTRAVLEKISEAGKKHRCIFVKFEPDVVAGETELWHEGFDVRPSPHPLFTKYTFHIDLSLSEQKLLSRMKAKTRYNIRIAEKYGVTIVDETDNPAAFEHYIHLSKQTWRRQHFRGHTEQYHRLMWETLQPEGIAHLLVAYYPRDNSHIPLAAWILFLHDGTLYYPYGASSDEYKHVMASNLMMWEAVKWGKQHGAKMFDLWGSLGPHPDPTHEWYGFHRFKEGYGGSLVEYIGSFDLVLHPFLYFLYTIAHRVRKALLTLPMPGKSA</sequence>
<protein>
    <recommendedName>
        <fullName evidence="9">BioF2-like acetyltransferase domain-containing protein</fullName>
    </recommendedName>
</protein>
<evidence type="ECO:0000256" key="2">
    <source>
        <dbReference type="ARBA" id="ARBA00022679"/>
    </source>
</evidence>
<dbReference type="EMBL" id="MGAU01000008">
    <property type="protein sequence ID" value="OGK55581.1"/>
    <property type="molecule type" value="Genomic_DNA"/>
</dbReference>